<reference evidence="2 3" key="1">
    <citation type="submission" date="2020-11" db="EMBL/GenBank/DDBJ databases">
        <title>Pseudomonas fulva producing VIM-24.</title>
        <authorList>
            <person name="Liu S."/>
        </authorList>
    </citation>
    <scope>NUCLEOTIDE SEQUENCE [LARGE SCALE GENOMIC DNA]</scope>
    <source>
        <strain evidence="2 3">ZDHY414</strain>
    </source>
</reference>
<dbReference type="Proteomes" id="UP000594430">
    <property type="component" value="Chromosome"/>
</dbReference>
<dbReference type="EMBL" id="CP064946">
    <property type="protein sequence ID" value="QPH51365.1"/>
    <property type="molecule type" value="Genomic_DNA"/>
</dbReference>
<protein>
    <submittedName>
        <fullName evidence="2">DNA-binding domain-containing protein</fullName>
    </submittedName>
</protein>
<proteinExistence type="predicted"/>
<dbReference type="GO" id="GO:0003677">
    <property type="term" value="F:DNA binding"/>
    <property type="evidence" value="ECO:0007669"/>
    <property type="project" value="UniProtKB-KW"/>
</dbReference>
<gene>
    <name evidence="2" type="ORF">IZU98_14225</name>
</gene>
<evidence type="ECO:0000313" key="3">
    <source>
        <dbReference type="Proteomes" id="UP000594430"/>
    </source>
</evidence>
<accession>A0A7S9LC19</accession>
<feature type="domain" description="Putative conjugal transfer nickase/helicase TraI C-terminal" evidence="1">
    <location>
        <begin position="68"/>
        <end position="107"/>
    </location>
</feature>
<dbReference type="Pfam" id="PF07515">
    <property type="entry name" value="TraI_2_C"/>
    <property type="match status" value="1"/>
</dbReference>
<dbReference type="AlphaFoldDB" id="A0A7S9LC19"/>
<sequence>MKHQAIAQALPPSAIGFHKEIEDYAAGFVREFVTLCHHRIPLVDGGEIYKISALKARKLDFSGFHTEPNIWICQVSGPRKTRRSHGYLIKDPKDLMDDIAQANPYLELKSMSEETNRSPPTHPL</sequence>
<dbReference type="InterPro" id="IPR011093">
    <property type="entry name" value="TraI_2_C"/>
</dbReference>
<keyword evidence="2" id="KW-0238">DNA-binding</keyword>
<evidence type="ECO:0000313" key="2">
    <source>
        <dbReference type="EMBL" id="QPH51365.1"/>
    </source>
</evidence>
<evidence type="ECO:0000259" key="1">
    <source>
        <dbReference type="Pfam" id="PF07515"/>
    </source>
</evidence>
<organism evidence="2 3">
    <name type="scientific">Pseudomonas fulva</name>
    <dbReference type="NCBI Taxonomy" id="47880"/>
    <lineage>
        <taxon>Bacteria</taxon>
        <taxon>Pseudomonadati</taxon>
        <taxon>Pseudomonadota</taxon>
        <taxon>Gammaproteobacteria</taxon>
        <taxon>Pseudomonadales</taxon>
        <taxon>Pseudomonadaceae</taxon>
        <taxon>Pseudomonas</taxon>
    </lineage>
</organism>
<name>A0A7S9LC19_9PSED</name>